<dbReference type="GO" id="GO:0045842">
    <property type="term" value="P:positive regulation of mitotic metaphase/anaphase transition"/>
    <property type="evidence" value="ECO:0007669"/>
    <property type="project" value="TreeGrafter"/>
</dbReference>
<accession>S3CUY1</accession>
<evidence type="ECO:0000313" key="9">
    <source>
        <dbReference type="EMBL" id="EPE04550.1"/>
    </source>
</evidence>
<feature type="signal peptide" evidence="7">
    <location>
        <begin position="1"/>
        <end position="21"/>
    </location>
</feature>
<keyword evidence="3" id="KW-0132">Cell division</keyword>
<keyword evidence="4" id="KW-0498">Mitosis</keyword>
<dbReference type="InterPro" id="IPR026000">
    <property type="entry name" value="Apc5_dom"/>
</dbReference>
<feature type="chain" id="PRO_5004507675" description="Anaphase-promoting complex subunit 5" evidence="7">
    <location>
        <begin position="22"/>
        <end position="812"/>
    </location>
</feature>
<proteinExistence type="inferred from homology"/>
<dbReference type="PANTHER" id="PTHR12830:SF9">
    <property type="entry name" value="ANAPHASE-PROMOTING COMPLEX SUBUNIT 5"/>
    <property type="match status" value="1"/>
</dbReference>
<dbReference type="GO" id="GO:0070979">
    <property type="term" value="P:protein K11-linked ubiquitination"/>
    <property type="evidence" value="ECO:0007669"/>
    <property type="project" value="TreeGrafter"/>
</dbReference>
<dbReference type="AlphaFoldDB" id="S3CUY1"/>
<dbReference type="InterPro" id="IPR037679">
    <property type="entry name" value="Apc5"/>
</dbReference>
<evidence type="ECO:0000256" key="1">
    <source>
        <dbReference type="ARBA" id="ARBA00007450"/>
    </source>
</evidence>
<dbReference type="STRING" id="1262450.S3CUY1"/>
<organism evidence="9 10">
    <name type="scientific">Ophiostoma piceae (strain UAMH 11346)</name>
    <name type="common">Sap stain fungus</name>
    <dbReference type="NCBI Taxonomy" id="1262450"/>
    <lineage>
        <taxon>Eukaryota</taxon>
        <taxon>Fungi</taxon>
        <taxon>Dikarya</taxon>
        <taxon>Ascomycota</taxon>
        <taxon>Pezizomycotina</taxon>
        <taxon>Sordariomycetes</taxon>
        <taxon>Sordariomycetidae</taxon>
        <taxon>Ophiostomatales</taxon>
        <taxon>Ophiostomataceae</taxon>
        <taxon>Ophiostoma</taxon>
    </lineage>
</organism>
<comment type="similarity">
    <text evidence="1">Belongs to the APC5 family.</text>
</comment>
<dbReference type="GO" id="GO:0031145">
    <property type="term" value="P:anaphase-promoting complex-dependent catabolic process"/>
    <property type="evidence" value="ECO:0007669"/>
    <property type="project" value="TreeGrafter"/>
</dbReference>
<evidence type="ECO:0000313" key="10">
    <source>
        <dbReference type="Proteomes" id="UP000016923"/>
    </source>
</evidence>
<keyword evidence="6" id="KW-0131">Cell cycle</keyword>
<keyword evidence="10" id="KW-1185">Reference proteome</keyword>
<dbReference type="Proteomes" id="UP000016923">
    <property type="component" value="Unassembled WGS sequence"/>
</dbReference>
<dbReference type="GO" id="GO:0005680">
    <property type="term" value="C:anaphase-promoting complex"/>
    <property type="evidence" value="ECO:0007669"/>
    <property type="project" value="InterPro"/>
</dbReference>
<evidence type="ECO:0000256" key="4">
    <source>
        <dbReference type="ARBA" id="ARBA00022776"/>
    </source>
</evidence>
<gene>
    <name evidence="9" type="ORF">F503_03612</name>
</gene>
<dbReference type="GO" id="GO:0051301">
    <property type="term" value="P:cell division"/>
    <property type="evidence" value="ECO:0007669"/>
    <property type="project" value="UniProtKB-KW"/>
</dbReference>
<evidence type="ECO:0000256" key="7">
    <source>
        <dbReference type="SAM" id="SignalP"/>
    </source>
</evidence>
<dbReference type="PANTHER" id="PTHR12830">
    <property type="entry name" value="ANAPHASE-PROMOTING COMPLEX SUBUNIT 5"/>
    <property type="match status" value="1"/>
</dbReference>
<dbReference type="EMBL" id="KE148160">
    <property type="protein sequence ID" value="EPE04550.1"/>
    <property type="molecule type" value="Genomic_DNA"/>
</dbReference>
<dbReference type="OMA" id="DANMGMA"/>
<dbReference type="OrthoDB" id="2504561at2759"/>
<dbReference type="VEuPathDB" id="FungiDB:F503_03612"/>
<evidence type="ECO:0000256" key="2">
    <source>
        <dbReference type="ARBA" id="ARBA00016066"/>
    </source>
</evidence>
<evidence type="ECO:0000256" key="3">
    <source>
        <dbReference type="ARBA" id="ARBA00022618"/>
    </source>
</evidence>
<reference evidence="9 10" key="1">
    <citation type="journal article" date="2013" name="BMC Genomics">
        <title>The genome and transcriptome of the pine saprophyte Ophiostoma piceae, and a comparison with the bark beetle-associated pine pathogen Grosmannia clavigera.</title>
        <authorList>
            <person name="Haridas S."/>
            <person name="Wang Y."/>
            <person name="Lim L."/>
            <person name="Massoumi Alamouti S."/>
            <person name="Jackman S."/>
            <person name="Docking R."/>
            <person name="Robertson G."/>
            <person name="Birol I."/>
            <person name="Bohlmann J."/>
            <person name="Breuil C."/>
        </authorList>
    </citation>
    <scope>NUCLEOTIDE SEQUENCE [LARGE SCALE GENOMIC DNA]</scope>
    <source>
        <strain evidence="9 10">UAMH 11346</strain>
    </source>
</reference>
<keyword evidence="5" id="KW-0833">Ubl conjugation pathway</keyword>
<sequence>MQPFLSPARIVLLTLIDMYCSDVIREEDDDFVLQLISSYLLESYERPTNGRQRFLARWQRAYLNVDLLSHVHSLRPALQGCFIAQTSAALPLCATLWDHLVQRLWMQLQSLDSMVSFFDNIHLHIAPTYSERRVMRENDVEEPPDTLVMLDRRSPIGLLVHQAYLEFNHLSFAGRCELWEDFVRYRHPTRTDYKILWPHDYPAAEALFDGIFTKHQEEWGTQADSVARVVFDRVATDRSVSASLDETEKLVILLIDRERVGFRPGSSLRAAADKAIDGSTLVPNQAIFFRLLDAWRMGDVNTAYDQLHRFFDLVARQGAGSAFGYNMGPMNKAVIQRDFGEHSNDLLSMLDAVHSGREARDYNSLRFALVWLYMYARVLPRHIRPHELQGLAGQPTDGQQVLPYISEDADAAKFHAHHTLASLIEARVALGDGRPPLFAITCLREASRNIVAHGETTLEGQLTSTLMVLWDRMGSGSLAIAHGRSFMQTRHDDVPFDDAVRVACRLAMQYAQAGEFTKAKTTIMGLNPDGLTSIRAKSTLRHVLTYVAAIQAVRAHRFADAEDMLLRQLPTGGFPSCAPVSADRKAQGPSQLDPDLATQVSLLYVSSLSRQDDGSLVAARTALDSLEAYYDKGVADLHVLLQISLARINLYTKAGHGLRVFKFVVRTVQACLRRRYYLLLWQAVGALARLLVAEGEFQAARMLLDAAIPRSLETLHVETTALLYQDLADACMGLAGLEAEAIAKMAASAVPQPGANSKERRQARKKQHLSKAWWSLGQAQVYFRRAGCASTIEKDIAAKRQAILLAAQRAIV</sequence>
<evidence type="ECO:0000256" key="6">
    <source>
        <dbReference type="ARBA" id="ARBA00023306"/>
    </source>
</evidence>
<evidence type="ECO:0000256" key="5">
    <source>
        <dbReference type="ARBA" id="ARBA00022786"/>
    </source>
</evidence>
<dbReference type="HOGENOM" id="CLU_338936_0_0_1"/>
<protein>
    <recommendedName>
        <fullName evidence="2">Anaphase-promoting complex subunit 5</fullName>
    </recommendedName>
</protein>
<dbReference type="eggNOG" id="KOG4322">
    <property type="taxonomic scope" value="Eukaryota"/>
</dbReference>
<name>S3CUY1_OPHP1</name>
<evidence type="ECO:0000259" key="8">
    <source>
        <dbReference type="Pfam" id="PF12862"/>
    </source>
</evidence>
<keyword evidence="7" id="KW-0732">Signal</keyword>
<dbReference type="Pfam" id="PF12862">
    <property type="entry name" value="ANAPC5"/>
    <property type="match status" value="1"/>
</dbReference>
<feature type="domain" description="Anaphase-promoting complex subunit 5" evidence="8">
    <location>
        <begin position="288"/>
        <end position="374"/>
    </location>
</feature>